<dbReference type="EMBL" id="CP023741">
    <property type="protein sequence ID" value="ATI80761.1"/>
    <property type="molecule type" value="Genomic_DNA"/>
</dbReference>
<organism evidence="1 2">
    <name type="scientific">Sphingobium yanoikuyae</name>
    <name type="common">Sphingomonas yanoikuyae</name>
    <dbReference type="NCBI Taxonomy" id="13690"/>
    <lineage>
        <taxon>Bacteria</taxon>
        <taxon>Pseudomonadati</taxon>
        <taxon>Pseudomonadota</taxon>
        <taxon>Alphaproteobacteria</taxon>
        <taxon>Sphingomonadales</taxon>
        <taxon>Sphingomonadaceae</taxon>
        <taxon>Sphingobium</taxon>
    </lineage>
</organism>
<sequence>MKRNCSSRDNRSGIPTGTVDFAARLTIPADIAIQRRFAHLRALRDYWHNRFGEMSGIKLMLPSGKGHYGRSAHLVCQA</sequence>
<dbReference type="Proteomes" id="UP000219422">
    <property type="component" value="Chromosome"/>
</dbReference>
<dbReference type="AlphaFoldDB" id="A0A291N0G7"/>
<protein>
    <submittedName>
        <fullName evidence="1">Uncharacterized protein</fullName>
    </submittedName>
</protein>
<name>A0A291N0G7_SPHYA</name>
<accession>A0A291N0G7</accession>
<evidence type="ECO:0000313" key="1">
    <source>
        <dbReference type="EMBL" id="ATI80761.1"/>
    </source>
</evidence>
<gene>
    <name evidence="1" type="ORF">A6768_12675</name>
</gene>
<dbReference type="KEGG" id="sya:A6768_12675"/>
<evidence type="ECO:0000313" key="2">
    <source>
        <dbReference type="Proteomes" id="UP000219422"/>
    </source>
</evidence>
<proteinExistence type="predicted"/>
<reference evidence="1 2" key="1">
    <citation type="submission" date="2017-10" db="EMBL/GenBank/DDBJ databases">
        <title>Sphingobium yanoikuyae S72.</title>
        <authorList>
            <person name="Sanchez E."/>
            <person name="Bustos P."/>
            <person name="Mendoza P."/>
            <person name="Guo X."/>
            <person name="Mendoza A."/>
        </authorList>
    </citation>
    <scope>NUCLEOTIDE SEQUENCE [LARGE SCALE GENOMIC DNA]</scope>
    <source>
        <strain evidence="1 2">S72</strain>
    </source>
</reference>